<feature type="region of interest" description="Disordered" evidence="2">
    <location>
        <begin position="1"/>
        <end position="40"/>
    </location>
</feature>
<feature type="compositionally biased region" description="Low complexity" evidence="2">
    <location>
        <begin position="9"/>
        <end position="24"/>
    </location>
</feature>
<proteinExistence type="inferred from homology"/>
<reference evidence="3 4" key="1">
    <citation type="submission" date="2022-06" db="EMBL/GenBank/DDBJ databases">
        <title>Genomic Encyclopedia of Archaeal and Bacterial Type Strains, Phase II (KMG-II): from individual species to whole genera.</title>
        <authorList>
            <person name="Goeker M."/>
        </authorList>
    </citation>
    <scope>NUCLEOTIDE SEQUENCE [LARGE SCALE GENOMIC DNA]</scope>
    <source>
        <strain evidence="3 4">DSM 40477</strain>
    </source>
</reference>
<dbReference type="CDD" id="cd02252">
    <property type="entry name" value="nylC_like"/>
    <property type="match status" value="1"/>
</dbReference>
<evidence type="ECO:0000313" key="3">
    <source>
        <dbReference type="EMBL" id="MCP2262390.1"/>
    </source>
</evidence>
<name>A0ABT1I3S1_STRSD</name>
<comment type="similarity">
    <text evidence="1">Belongs to the peptidase S58 family.</text>
</comment>
<dbReference type="SUPFAM" id="SSF56266">
    <property type="entry name" value="DmpA/ArgJ-like"/>
    <property type="match status" value="1"/>
</dbReference>
<dbReference type="Proteomes" id="UP001205311">
    <property type="component" value="Unassembled WGS sequence"/>
</dbReference>
<dbReference type="EMBL" id="JAMTCP010000067">
    <property type="protein sequence ID" value="MCP2262390.1"/>
    <property type="molecule type" value="Genomic_DNA"/>
</dbReference>
<dbReference type="PANTHER" id="PTHR36512">
    <property type="entry name" value="D-AMINOPEPTIDASE"/>
    <property type="match status" value="1"/>
</dbReference>
<evidence type="ECO:0000313" key="4">
    <source>
        <dbReference type="Proteomes" id="UP001205311"/>
    </source>
</evidence>
<organism evidence="3 4">
    <name type="scientific">Streptoalloteichus tenebrarius (strain ATCC 17920 / DSM 40477 / JCM 4838 / CBS 697.72 / NBRC 16177 / NCIMB 11028 / NRRL B-12390 / A12253. 1 / ISP 5477)</name>
    <name type="common">Streptomyces tenebrarius</name>
    <dbReference type="NCBI Taxonomy" id="1933"/>
    <lineage>
        <taxon>Bacteria</taxon>
        <taxon>Bacillati</taxon>
        <taxon>Actinomycetota</taxon>
        <taxon>Actinomycetes</taxon>
        <taxon>Pseudonocardiales</taxon>
        <taxon>Pseudonocardiaceae</taxon>
        <taxon>Streptoalloteichus</taxon>
    </lineage>
</organism>
<dbReference type="PANTHER" id="PTHR36512:SF3">
    <property type="entry name" value="BLR5678 PROTEIN"/>
    <property type="match status" value="1"/>
</dbReference>
<dbReference type="Pfam" id="PF03576">
    <property type="entry name" value="Peptidase_S58"/>
    <property type="match status" value="1"/>
</dbReference>
<dbReference type="Gene3D" id="3.60.70.12">
    <property type="entry name" value="L-amino peptidase D-ALA esterase/amidase"/>
    <property type="match status" value="1"/>
</dbReference>
<protein>
    <submittedName>
        <fullName evidence="3">L-aminopeptidase/D-esterase</fullName>
    </submittedName>
</protein>
<evidence type="ECO:0000256" key="1">
    <source>
        <dbReference type="ARBA" id="ARBA00007068"/>
    </source>
</evidence>
<evidence type="ECO:0000256" key="2">
    <source>
        <dbReference type="SAM" id="MobiDB-lite"/>
    </source>
</evidence>
<dbReference type="InterPro" id="IPR016117">
    <property type="entry name" value="ArgJ-like_dom_sf"/>
</dbReference>
<dbReference type="InterPro" id="IPR005321">
    <property type="entry name" value="Peptidase_S58_DmpA"/>
</dbReference>
<comment type="caution">
    <text evidence="3">The sequence shown here is derived from an EMBL/GenBank/DDBJ whole genome shotgun (WGS) entry which is preliminary data.</text>
</comment>
<sequence>MGTSSPTEPGAGVSGPSGASTVPGPSGPPGAPTGLVSGPHNAITDVPGVLVGHHHRLGAGWATGATVVLTPEGAVGGVDVRGGGPGTRETELLDPSRLVDRVHGVCLAGGSAYGLAAADGVMRWLAERGHGFPVGAEPHQVVPIVPAAVLFDLPLGDWGNRPDAEFGYAACAAATDGPVAQGCVGAGTGATAGSLKGGVGTASAVLPDGSVVGAVLAVNAFGEVVDPDRGTPWAWELGLPGEFGLRAPAAEDLARAKERLVSVRQPMNTVIGVVATDAALSKAECRRVATVAQDGLARAIRPAHSLFDGDTLFAVSTGRRELGHDADAYASAASRAGALDAVCAAAADVVSRAVVHGLLAATTVGAAPAYRDVFPSAFSGGR</sequence>
<gene>
    <name evidence="3" type="ORF">LX15_006127</name>
</gene>
<accession>A0ABT1I3S1</accession>
<keyword evidence="4" id="KW-1185">Reference proteome</keyword>